<dbReference type="EMBL" id="CP001013">
    <property type="protein sequence ID" value="ACB36325.1"/>
    <property type="molecule type" value="Genomic_DNA"/>
</dbReference>
<name>B1XWX6_LEPCP</name>
<dbReference type="InterPro" id="IPR018683">
    <property type="entry name" value="DUF2169"/>
</dbReference>
<keyword evidence="3" id="KW-1185">Reference proteome</keyword>
<dbReference type="AlphaFoldDB" id="B1XWX6"/>
<dbReference type="Pfam" id="PF09937">
    <property type="entry name" value="DUF2169"/>
    <property type="match status" value="1"/>
</dbReference>
<dbReference type="eggNOG" id="COG5351">
    <property type="taxonomic scope" value="Bacteria"/>
</dbReference>
<organism evidence="2 3">
    <name type="scientific">Leptothrix cholodnii (strain ATCC 51168 / LMG 8142 / SP-6)</name>
    <name type="common">Leptothrix discophora (strain SP-6)</name>
    <dbReference type="NCBI Taxonomy" id="395495"/>
    <lineage>
        <taxon>Bacteria</taxon>
        <taxon>Pseudomonadati</taxon>
        <taxon>Pseudomonadota</taxon>
        <taxon>Betaproteobacteria</taxon>
        <taxon>Burkholderiales</taxon>
        <taxon>Sphaerotilaceae</taxon>
        <taxon>Leptothrix</taxon>
    </lineage>
</organism>
<gene>
    <name evidence="2" type="ordered locus">Lcho_4073</name>
</gene>
<reference evidence="2 3" key="1">
    <citation type="submission" date="2008-03" db="EMBL/GenBank/DDBJ databases">
        <title>Complete sequence of Leptothrix cholodnii SP-6.</title>
        <authorList>
            <consortium name="US DOE Joint Genome Institute"/>
            <person name="Copeland A."/>
            <person name="Lucas S."/>
            <person name="Lapidus A."/>
            <person name="Glavina del Rio T."/>
            <person name="Dalin E."/>
            <person name="Tice H."/>
            <person name="Bruce D."/>
            <person name="Goodwin L."/>
            <person name="Pitluck S."/>
            <person name="Chertkov O."/>
            <person name="Brettin T."/>
            <person name="Detter J.C."/>
            <person name="Han C."/>
            <person name="Kuske C.R."/>
            <person name="Schmutz J."/>
            <person name="Larimer F."/>
            <person name="Land M."/>
            <person name="Hauser L."/>
            <person name="Kyrpides N."/>
            <person name="Lykidis A."/>
            <person name="Emerson D."/>
            <person name="Richardson P."/>
        </authorList>
    </citation>
    <scope>NUCLEOTIDE SEQUENCE [LARGE SCALE GENOMIC DNA]</scope>
    <source>
        <strain evidence="3">ATCC 51168 / LMG 8142 / SP-6</strain>
    </source>
</reference>
<dbReference type="Proteomes" id="UP000001693">
    <property type="component" value="Chromosome"/>
</dbReference>
<dbReference type="OrthoDB" id="237820at2"/>
<evidence type="ECO:0000259" key="1">
    <source>
        <dbReference type="Pfam" id="PF09937"/>
    </source>
</evidence>
<evidence type="ECO:0000313" key="2">
    <source>
        <dbReference type="EMBL" id="ACB36325.1"/>
    </source>
</evidence>
<dbReference type="RefSeq" id="WP_012349068.1">
    <property type="nucleotide sequence ID" value="NC_010524.1"/>
</dbReference>
<dbReference type="STRING" id="395495.Lcho_4073"/>
<accession>B1XWX6</accession>
<proteinExistence type="predicted"/>
<evidence type="ECO:0000313" key="3">
    <source>
        <dbReference type="Proteomes" id="UP000001693"/>
    </source>
</evidence>
<sequence length="373" mass="40538">MPHPELVNHTGFAFEAQLLTDEEGVPQFVTCVQAVYTLGPGGALQLIEPQPPVLLGGKWRGDPATTSLVSEPQIAFIKPATDVVLIGHALPTSADRTEGLVGLRVGPLQKTVKVFGDRRVVRRLGLAMIGRPAPFERLPLVYERAFGGWDRSDADPGQHRREARNPVGVGLRAHLKPEEEAWLPNFEDPQHLMASVDDTPPPAGFGFIGPDWQPRLGLAGTYDALWVKTRRPLLPRDFDRRFFNAASPGLVAPGYLRGDEVAVVIGMAPEGRVDFRLPGGPAPACRIGLRGRRWQALQTVLDTVTIDLDARRVTLMWRAHLAVRNGPHDVLAIELHPDAQAAAWHAAEKAAALALLTRDAAEEDAAPTANDEA</sequence>
<dbReference type="HOGENOM" id="CLU_045796_0_0_4"/>
<feature type="domain" description="DUF2169" evidence="1">
    <location>
        <begin position="24"/>
        <end position="318"/>
    </location>
</feature>
<protein>
    <recommendedName>
        <fullName evidence="1">DUF2169 domain-containing protein</fullName>
    </recommendedName>
</protein>
<dbReference type="KEGG" id="lch:Lcho_4073"/>